<feature type="signal peptide" evidence="2">
    <location>
        <begin position="1"/>
        <end position="24"/>
    </location>
</feature>
<evidence type="ECO:0008006" key="5">
    <source>
        <dbReference type="Google" id="ProtNLM"/>
    </source>
</evidence>
<feature type="chain" id="PRO_5046256160" description="Lipoprotein" evidence="2">
    <location>
        <begin position="25"/>
        <end position="144"/>
    </location>
</feature>
<name>A0ABP3L8U7_9ACTN</name>
<keyword evidence="4" id="KW-1185">Reference proteome</keyword>
<organism evidence="3 4">
    <name type="scientific">Streptomyces olivaceiscleroticus</name>
    <dbReference type="NCBI Taxonomy" id="68245"/>
    <lineage>
        <taxon>Bacteria</taxon>
        <taxon>Bacillati</taxon>
        <taxon>Actinomycetota</taxon>
        <taxon>Actinomycetes</taxon>
        <taxon>Kitasatosporales</taxon>
        <taxon>Streptomycetaceae</taxon>
        <taxon>Streptomyces</taxon>
    </lineage>
</organism>
<dbReference type="EMBL" id="BAAABY010000053">
    <property type="protein sequence ID" value="GAA0493621.1"/>
    <property type="molecule type" value="Genomic_DNA"/>
</dbReference>
<proteinExistence type="predicted"/>
<dbReference type="Proteomes" id="UP001500909">
    <property type="component" value="Unassembled WGS sequence"/>
</dbReference>
<sequence length="144" mass="14623">MRKAAQIAGAAAIAALLLSGCGSSSEGGKESTPSPSKPADGDKAAGGIDGAWQTQSGDGTVTLAIIGESATLTVGKTVCQGKVRDMGTTMLALQCNGNDTRSMGKVRRLGSELDVEWKGGLNESYEKAKGKVEIPKPDLPTATN</sequence>
<protein>
    <recommendedName>
        <fullName evidence="5">Lipoprotein</fullName>
    </recommendedName>
</protein>
<feature type="region of interest" description="Disordered" evidence="1">
    <location>
        <begin position="22"/>
        <end position="53"/>
    </location>
</feature>
<evidence type="ECO:0000313" key="3">
    <source>
        <dbReference type="EMBL" id="GAA0493621.1"/>
    </source>
</evidence>
<evidence type="ECO:0000256" key="1">
    <source>
        <dbReference type="SAM" id="MobiDB-lite"/>
    </source>
</evidence>
<accession>A0ABP3L8U7</accession>
<dbReference type="RefSeq" id="WP_346099370.1">
    <property type="nucleotide sequence ID" value="NZ_BAAABY010000053.1"/>
</dbReference>
<reference evidence="4" key="1">
    <citation type="journal article" date="2019" name="Int. J. Syst. Evol. Microbiol.">
        <title>The Global Catalogue of Microorganisms (GCM) 10K type strain sequencing project: providing services to taxonomists for standard genome sequencing and annotation.</title>
        <authorList>
            <consortium name="The Broad Institute Genomics Platform"/>
            <consortium name="The Broad Institute Genome Sequencing Center for Infectious Disease"/>
            <person name="Wu L."/>
            <person name="Ma J."/>
        </authorList>
    </citation>
    <scope>NUCLEOTIDE SEQUENCE [LARGE SCALE GENOMIC DNA]</scope>
    <source>
        <strain evidence="4">JCM 4805</strain>
    </source>
</reference>
<comment type="caution">
    <text evidence="3">The sequence shown here is derived from an EMBL/GenBank/DDBJ whole genome shotgun (WGS) entry which is preliminary data.</text>
</comment>
<dbReference type="PROSITE" id="PS51257">
    <property type="entry name" value="PROKAR_LIPOPROTEIN"/>
    <property type="match status" value="1"/>
</dbReference>
<keyword evidence="2" id="KW-0732">Signal</keyword>
<evidence type="ECO:0000313" key="4">
    <source>
        <dbReference type="Proteomes" id="UP001500909"/>
    </source>
</evidence>
<evidence type="ECO:0000256" key="2">
    <source>
        <dbReference type="SAM" id="SignalP"/>
    </source>
</evidence>
<gene>
    <name evidence="3" type="ORF">GCM10010361_68630</name>
</gene>